<dbReference type="STRING" id="274537.BIU88_01290"/>
<dbReference type="PANTHER" id="PTHR30372">
    <property type="entry name" value="LIPID-A-DISACCHARIDE SYNTHASE"/>
    <property type="match status" value="1"/>
</dbReference>
<dbReference type="Proteomes" id="UP000095185">
    <property type="component" value="Chromosome"/>
</dbReference>
<keyword evidence="5" id="KW-0441">Lipid A biosynthesis</keyword>
<evidence type="ECO:0000256" key="8">
    <source>
        <dbReference type="ARBA" id="ARBA00023098"/>
    </source>
</evidence>
<comment type="catalytic activity">
    <reaction evidence="9">
        <text>a lipid X + a UDP-2-N,3-O-bis[(3R)-3-hydroxyacyl]-alpha-D-glucosamine = a lipid A disaccharide + UDP + H(+)</text>
        <dbReference type="Rhea" id="RHEA:67828"/>
        <dbReference type="ChEBI" id="CHEBI:15378"/>
        <dbReference type="ChEBI" id="CHEBI:58223"/>
        <dbReference type="ChEBI" id="CHEBI:137748"/>
        <dbReference type="ChEBI" id="CHEBI:176338"/>
        <dbReference type="ChEBI" id="CHEBI:176343"/>
        <dbReference type="EC" id="2.4.1.182"/>
    </reaction>
</comment>
<dbReference type="EMBL" id="CP017305">
    <property type="protein sequence ID" value="AOS82901.1"/>
    <property type="molecule type" value="Genomic_DNA"/>
</dbReference>
<evidence type="ECO:0000256" key="6">
    <source>
        <dbReference type="ARBA" id="ARBA00022676"/>
    </source>
</evidence>
<evidence type="ECO:0000256" key="4">
    <source>
        <dbReference type="ARBA" id="ARBA00022516"/>
    </source>
</evidence>
<organism evidence="11 12">
    <name type="scientific">Chlorobaculum limnaeum</name>
    <dbReference type="NCBI Taxonomy" id="274537"/>
    <lineage>
        <taxon>Bacteria</taxon>
        <taxon>Pseudomonadati</taxon>
        <taxon>Chlorobiota</taxon>
        <taxon>Chlorobiia</taxon>
        <taxon>Chlorobiales</taxon>
        <taxon>Chlorobiaceae</taxon>
        <taxon>Chlorobaculum</taxon>
    </lineage>
</organism>
<evidence type="ECO:0000256" key="9">
    <source>
        <dbReference type="ARBA" id="ARBA00048975"/>
    </source>
</evidence>
<sequence>MMQSPQTIRPKKLFVLAGEVSGDLHAAGPVRELLAARPETKVFGVGGRKLAELGAELLYTTDQMSIMGFVEVLKHASFLRKVIRDLKAAIVREKPDAALLIDYPGMNLHLAAFFRELGIPVIYYISPQVWAWKERRVEKIRACVDRLLVIFDFEVDFYRRHGIEAEFVGNPVVEELAELEFAPKPGFLGRMGIDPAARIVGLLPGSRKQEIEKIFPAMLGAAKRIREQADTVFLLGRAPHIDPALYDRHLREAGVESLVCSSYEVMQYSDLALVTSGTATLESLCFAVPMVVLYKTSPLNYFIGKRLVKLHNIALANIVACGLLSERQAVPELIQHEANAPEIARTALNILGDPSVASAMRRELQEARARLSSDSPSRHVASVLLEYL</sequence>
<keyword evidence="6" id="KW-0328">Glycosyltransferase</keyword>
<protein>
    <recommendedName>
        <fullName evidence="3 10">Lipid-A-disaccharide synthase</fullName>
        <ecNumber evidence="2 10">2.4.1.182</ecNumber>
    </recommendedName>
</protein>
<evidence type="ECO:0000313" key="12">
    <source>
        <dbReference type="Proteomes" id="UP000095185"/>
    </source>
</evidence>
<accession>A0A1D8CXR9</accession>
<keyword evidence="4" id="KW-0444">Lipid biosynthesis</keyword>
<evidence type="ECO:0000256" key="7">
    <source>
        <dbReference type="ARBA" id="ARBA00022679"/>
    </source>
</evidence>
<evidence type="ECO:0000256" key="2">
    <source>
        <dbReference type="ARBA" id="ARBA00012687"/>
    </source>
</evidence>
<dbReference type="GO" id="GO:0005543">
    <property type="term" value="F:phospholipid binding"/>
    <property type="evidence" value="ECO:0007669"/>
    <property type="project" value="TreeGrafter"/>
</dbReference>
<evidence type="ECO:0000313" key="11">
    <source>
        <dbReference type="EMBL" id="AOS82901.1"/>
    </source>
</evidence>
<comment type="function">
    <text evidence="1">Condensation of UDP-2,3-diacylglucosamine and 2,3-diacylglucosamine-1-phosphate to form lipid A disaccharide, a precursor of lipid A, a phosphorylated glycolipid that anchors the lipopolysaccharide to the outer membrane of the cell.</text>
</comment>
<dbReference type="EC" id="2.4.1.182" evidence="2 10"/>
<keyword evidence="7" id="KW-0808">Transferase</keyword>
<reference evidence="11" key="1">
    <citation type="submission" date="2016-09" db="EMBL/GenBank/DDBJ databases">
        <title>Genome sequence of Chlorobaculum limnaeum.</title>
        <authorList>
            <person name="Liu Z."/>
            <person name="Tank M."/>
            <person name="Bryant D.A."/>
        </authorList>
    </citation>
    <scope>NUCLEOTIDE SEQUENCE [LARGE SCALE GENOMIC DNA]</scope>
    <source>
        <strain evidence="11">DSM 1677</strain>
    </source>
</reference>
<evidence type="ECO:0000256" key="1">
    <source>
        <dbReference type="ARBA" id="ARBA00002056"/>
    </source>
</evidence>
<dbReference type="AlphaFoldDB" id="A0A1D8CXR9"/>
<dbReference type="RefSeq" id="WP_069808632.1">
    <property type="nucleotide sequence ID" value="NZ_CP017305.1"/>
</dbReference>
<dbReference type="InterPro" id="IPR003835">
    <property type="entry name" value="Glyco_trans_19"/>
</dbReference>
<keyword evidence="8" id="KW-0443">Lipid metabolism</keyword>
<dbReference type="KEGG" id="clz:BIU88_01290"/>
<evidence type="ECO:0000256" key="10">
    <source>
        <dbReference type="NCBIfam" id="TIGR00215"/>
    </source>
</evidence>
<dbReference type="GO" id="GO:0009245">
    <property type="term" value="P:lipid A biosynthetic process"/>
    <property type="evidence" value="ECO:0007669"/>
    <property type="project" value="UniProtKB-UniRule"/>
</dbReference>
<keyword evidence="12" id="KW-1185">Reference proteome</keyword>
<proteinExistence type="predicted"/>
<evidence type="ECO:0000256" key="5">
    <source>
        <dbReference type="ARBA" id="ARBA00022556"/>
    </source>
</evidence>
<gene>
    <name evidence="11" type="ORF">BIU88_01290</name>
</gene>
<dbReference type="SUPFAM" id="SSF53756">
    <property type="entry name" value="UDP-Glycosyltransferase/glycogen phosphorylase"/>
    <property type="match status" value="1"/>
</dbReference>
<dbReference type="GO" id="GO:0008915">
    <property type="term" value="F:lipid-A-disaccharide synthase activity"/>
    <property type="evidence" value="ECO:0007669"/>
    <property type="project" value="UniProtKB-UniRule"/>
</dbReference>
<name>A0A1D8CXR9_CHLLM</name>
<dbReference type="GO" id="GO:0016020">
    <property type="term" value="C:membrane"/>
    <property type="evidence" value="ECO:0007669"/>
    <property type="project" value="GOC"/>
</dbReference>
<dbReference type="Pfam" id="PF02684">
    <property type="entry name" value="LpxB"/>
    <property type="match status" value="1"/>
</dbReference>
<dbReference type="PANTHER" id="PTHR30372:SF4">
    <property type="entry name" value="LIPID-A-DISACCHARIDE SYNTHASE, MITOCHONDRIAL-RELATED"/>
    <property type="match status" value="1"/>
</dbReference>
<dbReference type="NCBIfam" id="TIGR00215">
    <property type="entry name" value="lpxB"/>
    <property type="match status" value="1"/>
</dbReference>
<evidence type="ECO:0000256" key="3">
    <source>
        <dbReference type="ARBA" id="ARBA00020902"/>
    </source>
</evidence>